<proteinExistence type="predicted"/>
<dbReference type="GO" id="GO:0050839">
    <property type="term" value="F:cell adhesion molecule binding"/>
    <property type="evidence" value="ECO:0007669"/>
    <property type="project" value="TreeGrafter"/>
</dbReference>
<dbReference type="AlphaFoldDB" id="A0A6J8DZG7"/>
<comment type="subcellular location">
    <subcellularLocation>
        <location evidence="1">Membrane</location>
        <topology evidence="1">Single-pass type I membrane protein</topology>
    </subcellularLocation>
</comment>
<dbReference type="PANTHER" id="PTHR11640">
    <property type="entry name" value="NEPHRIN"/>
    <property type="match status" value="1"/>
</dbReference>
<dbReference type="InterPro" id="IPR007110">
    <property type="entry name" value="Ig-like_dom"/>
</dbReference>
<feature type="domain" description="Ig-like" evidence="6">
    <location>
        <begin position="109"/>
        <end position="299"/>
    </location>
</feature>
<evidence type="ECO:0000313" key="7">
    <source>
        <dbReference type="EMBL" id="CAC5412732.1"/>
    </source>
</evidence>
<dbReference type="PANTHER" id="PTHR11640:SF31">
    <property type="entry name" value="IRREGULAR CHIASM C-ROUGHEST PROTEIN-RELATED"/>
    <property type="match status" value="1"/>
</dbReference>
<dbReference type="InterPro" id="IPR036179">
    <property type="entry name" value="Ig-like_dom_sf"/>
</dbReference>
<evidence type="ECO:0000313" key="8">
    <source>
        <dbReference type="Proteomes" id="UP000507470"/>
    </source>
</evidence>
<keyword evidence="5" id="KW-0393">Immunoglobulin domain</keyword>
<keyword evidence="8" id="KW-1185">Reference proteome</keyword>
<evidence type="ECO:0000259" key="6">
    <source>
        <dbReference type="PROSITE" id="PS50835"/>
    </source>
</evidence>
<dbReference type="InterPro" id="IPR051275">
    <property type="entry name" value="Cell_adhesion_signaling"/>
</dbReference>
<dbReference type="GO" id="GO:0098609">
    <property type="term" value="P:cell-cell adhesion"/>
    <property type="evidence" value="ECO:0007669"/>
    <property type="project" value="TreeGrafter"/>
</dbReference>
<keyword evidence="2" id="KW-0472">Membrane</keyword>
<name>A0A6J8DZG7_MYTCO</name>
<dbReference type="GO" id="GO:0005911">
    <property type="term" value="C:cell-cell junction"/>
    <property type="evidence" value="ECO:0007669"/>
    <property type="project" value="TreeGrafter"/>
</dbReference>
<protein>
    <recommendedName>
        <fullName evidence="6">Ig-like domain-containing protein</fullName>
    </recommendedName>
</protein>
<organism evidence="7 8">
    <name type="scientific">Mytilus coruscus</name>
    <name type="common">Sea mussel</name>
    <dbReference type="NCBI Taxonomy" id="42192"/>
    <lineage>
        <taxon>Eukaryota</taxon>
        <taxon>Metazoa</taxon>
        <taxon>Spiralia</taxon>
        <taxon>Lophotrochozoa</taxon>
        <taxon>Mollusca</taxon>
        <taxon>Bivalvia</taxon>
        <taxon>Autobranchia</taxon>
        <taxon>Pteriomorphia</taxon>
        <taxon>Mytilida</taxon>
        <taxon>Mytiloidea</taxon>
        <taxon>Mytilidae</taxon>
        <taxon>Mytilinae</taxon>
        <taxon>Mytilus</taxon>
    </lineage>
</organism>
<evidence type="ECO:0000256" key="5">
    <source>
        <dbReference type="ARBA" id="ARBA00023319"/>
    </source>
</evidence>
<evidence type="ECO:0000256" key="3">
    <source>
        <dbReference type="ARBA" id="ARBA00023157"/>
    </source>
</evidence>
<dbReference type="Proteomes" id="UP000507470">
    <property type="component" value="Unassembled WGS sequence"/>
</dbReference>
<dbReference type="Gene3D" id="2.60.40.10">
    <property type="entry name" value="Immunoglobulins"/>
    <property type="match status" value="2"/>
</dbReference>
<accession>A0A6J8DZG7</accession>
<dbReference type="InterPro" id="IPR003599">
    <property type="entry name" value="Ig_sub"/>
</dbReference>
<evidence type="ECO:0000256" key="2">
    <source>
        <dbReference type="ARBA" id="ARBA00023136"/>
    </source>
</evidence>
<dbReference type="OrthoDB" id="6112154at2759"/>
<evidence type="ECO:0000256" key="1">
    <source>
        <dbReference type="ARBA" id="ARBA00004479"/>
    </source>
</evidence>
<keyword evidence="4" id="KW-0325">Glycoprotein</keyword>
<reference evidence="7 8" key="1">
    <citation type="submission" date="2020-06" db="EMBL/GenBank/DDBJ databases">
        <authorList>
            <person name="Li R."/>
            <person name="Bekaert M."/>
        </authorList>
    </citation>
    <scope>NUCLEOTIDE SEQUENCE [LARGE SCALE GENOMIC DNA]</scope>
    <source>
        <strain evidence="8">wild</strain>
    </source>
</reference>
<dbReference type="CDD" id="cd00096">
    <property type="entry name" value="Ig"/>
    <property type="match status" value="1"/>
</dbReference>
<dbReference type="EMBL" id="CACVKT020008085">
    <property type="protein sequence ID" value="CAC5412732.1"/>
    <property type="molecule type" value="Genomic_DNA"/>
</dbReference>
<keyword evidence="3" id="KW-1015">Disulfide bond</keyword>
<dbReference type="SMART" id="SM00409">
    <property type="entry name" value="IG"/>
    <property type="match status" value="3"/>
</dbReference>
<dbReference type="PROSITE" id="PS50835">
    <property type="entry name" value="IG_LIKE"/>
    <property type="match status" value="1"/>
</dbReference>
<dbReference type="GO" id="GO:0005886">
    <property type="term" value="C:plasma membrane"/>
    <property type="evidence" value="ECO:0007669"/>
    <property type="project" value="TreeGrafter"/>
</dbReference>
<gene>
    <name evidence="7" type="ORF">MCOR_45717</name>
</gene>
<dbReference type="InterPro" id="IPR013783">
    <property type="entry name" value="Ig-like_fold"/>
</dbReference>
<evidence type="ECO:0000256" key="4">
    <source>
        <dbReference type="ARBA" id="ARBA00023180"/>
    </source>
</evidence>
<dbReference type="SUPFAM" id="SSF48726">
    <property type="entry name" value="Immunoglobulin"/>
    <property type="match status" value="2"/>
</dbReference>
<sequence length="550" mass="62110">MTLTINDDDTVVLNCTCFRENESSWKGPSDSKSAHNDTVLTPYSDGLRTNPFVNISNIRIYGNYNIGMCYLKITNFSRVNNGIYECSYFLSGNLHIRRYHVFSSTMKPPTNLKIVNAAENNITYGKEGVRIELTCTVKNGIPAATLIWSKKGLTVENGSNDILLYRFIPTRSDHMQNITCYALSDLLTSPLSQTILLDIQYAPDVKIQYKISKQNITMYCIADGNPDNYTFYDWEHKSEFNEHIRRIHGTAEGQLIINKAQNSKANEDDGIYVCTVSNGVPNIKGKLDQKGKTSIKSIAPPVFVADNKPVQIGHIGKSVEIEIYIYDQLNNSKVVIKSMGTTIMIKAKIKSLHTHDTFHGVYITVPGIKYTFDLHLTSENSFTKYTVEACNDVGCNYFDVQVNSAMKRKRNSGMVSEIPIEVQYDEVGTIHDNSASIQVLSNNAQGAVSSSERLAFERLNSYVSDFEQESSSDTTVQSLSISLLNEDEYEQPYETIDPENTEIHPYSTVRYTVYENTIIFPKEIRTKKVEQAIQIVSERGPWLIIYMKNV</sequence>